<dbReference type="Proteomes" id="UP000323386">
    <property type="component" value="Unassembled WGS sequence"/>
</dbReference>
<gene>
    <name evidence="2" type="ORF">PSFLO_05044</name>
</gene>
<reference evidence="2 3" key="1">
    <citation type="submission" date="2018-03" db="EMBL/GenBank/DDBJ databases">
        <authorList>
            <person name="Guldener U."/>
        </authorList>
    </citation>
    <scope>NUCLEOTIDE SEQUENCE [LARGE SCALE GENOMIC DNA]</scope>
    <source>
        <strain evidence="2 3">DAOM196992</strain>
    </source>
</reference>
<feature type="region of interest" description="Disordered" evidence="1">
    <location>
        <begin position="224"/>
        <end position="266"/>
    </location>
</feature>
<feature type="compositionally biased region" description="Polar residues" evidence="1">
    <location>
        <begin position="1"/>
        <end position="21"/>
    </location>
</feature>
<feature type="compositionally biased region" description="Polar residues" evidence="1">
    <location>
        <begin position="443"/>
        <end position="455"/>
    </location>
</feature>
<feature type="compositionally biased region" description="Basic and acidic residues" evidence="1">
    <location>
        <begin position="285"/>
        <end position="295"/>
    </location>
</feature>
<organism evidence="2 3">
    <name type="scientific">Pseudozyma flocculosa</name>
    <dbReference type="NCBI Taxonomy" id="84751"/>
    <lineage>
        <taxon>Eukaryota</taxon>
        <taxon>Fungi</taxon>
        <taxon>Dikarya</taxon>
        <taxon>Basidiomycota</taxon>
        <taxon>Ustilaginomycotina</taxon>
        <taxon>Ustilaginomycetes</taxon>
        <taxon>Ustilaginales</taxon>
        <taxon>Ustilaginaceae</taxon>
        <taxon>Pseudozyma</taxon>
    </lineage>
</organism>
<evidence type="ECO:0000313" key="3">
    <source>
        <dbReference type="Proteomes" id="UP000323386"/>
    </source>
</evidence>
<keyword evidence="3" id="KW-1185">Reference proteome</keyword>
<feature type="compositionally biased region" description="Acidic residues" evidence="1">
    <location>
        <begin position="47"/>
        <end position="60"/>
    </location>
</feature>
<feature type="compositionally biased region" description="Low complexity" evidence="1">
    <location>
        <begin position="83"/>
        <end position="100"/>
    </location>
</feature>
<feature type="region of interest" description="Disordered" evidence="1">
    <location>
        <begin position="282"/>
        <end position="489"/>
    </location>
</feature>
<feature type="compositionally biased region" description="Basic residues" evidence="1">
    <location>
        <begin position="369"/>
        <end position="378"/>
    </location>
</feature>
<feature type="compositionally biased region" description="Low complexity" evidence="1">
    <location>
        <begin position="379"/>
        <end position="391"/>
    </location>
</feature>
<feature type="compositionally biased region" description="Polar residues" evidence="1">
    <location>
        <begin position="189"/>
        <end position="205"/>
    </location>
</feature>
<name>A0A5C3F4Y1_9BASI</name>
<dbReference type="OrthoDB" id="2554060at2759"/>
<feature type="compositionally biased region" description="Low complexity" evidence="1">
    <location>
        <begin position="473"/>
        <end position="487"/>
    </location>
</feature>
<evidence type="ECO:0000256" key="1">
    <source>
        <dbReference type="SAM" id="MobiDB-lite"/>
    </source>
</evidence>
<feature type="compositionally biased region" description="Basic and acidic residues" evidence="1">
    <location>
        <begin position="224"/>
        <end position="249"/>
    </location>
</feature>
<dbReference type="EMBL" id="OOIP01000015">
    <property type="protein sequence ID" value="SPO39563.1"/>
    <property type="molecule type" value="Genomic_DNA"/>
</dbReference>
<protein>
    <submittedName>
        <fullName evidence="2">Uncharacterized protein</fullName>
    </submittedName>
</protein>
<dbReference type="AlphaFoldDB" id="A0A5C3F4Y1"/>
<feature type="region of interest" description="Disordered" evidence="1">
    <location>
        <begin position="1"/>
        <end position="208"/>
    </location>
</feature>
<feature type="compositionally biased region" description="Polar residues" evidence="1">
    <location>
        <begin position="339"/>
        <end position="348"/>
    </location>
</feature>
<accession>A0A5C3F4Y1</accession>
<sequence>MPTGTAGSQSQPACQTGQATWNPEPIGTFDGHEASRGPPLGGNEATSDADAEHEVVDDDDAIHLVPYPGQAGHDTSVDQPSEALQAVQQQTLVLSQQPSTPQRQPLVPLANLVGTPDQPRGLTRESAASSSWIRGLVIKTGDHRNGPARPSQSWPPSLRASPRLDPAQRPQARDGRSLSPQAYLEAAQRTGSLAPSSNGQRTASIRSEALRWRASDDGIAKVTARSEMDARDDTAPQRLAVSERADGDNGNRPAMPTETAQTRAVARDHTDHLIARASQTCLGSDDAHGEDEQLKTEPATPAPAGRTRARTRVGRSTKAKKPPTRPASTRKKPGAKDVGSSSAGTSLATVGRGSSGTAGGPIDSPSIHRGSRPPRRSSRASVAAESATVRAPSSEAGAIGTTCGEFNSTERQGQPDDLDAQHQHHQHRPQSQQQLDRHAPRSRTASHNDQASEATSADIVPRRDAQPPAADNSTLGGSSSLTMGPSTIREPCLDLVDPRILTGSWRHKTVWTFWDCLAPFGARDNDLLILSNDGMAFPCADFNPYMHSEVLQRSTQNPRPEVTRILQHSREENELIFGFQPQPALTVDEDWRATNLLLLLVHPIPALFLPDRATASLALRLGFDYQVSTAIQTALRRLRELDEIERSEAVRPPAP</sequence>
<evidence type="ECO:0000313" key="2">
    <source>
        <dbReference type="EMBL" id="SPO39563.1"/>
    </source>
</evidence>
<feature type="compositionally biased region" description="Low complexity" evidence="1">
    <location>
        <begin position="296"/>
        <end position="306"/>
    </location>
</feature>
<feature type="compositionally biased region" description="Basic residues" evidence="1">
    <location>
        <begin position="307"/>
        <end position="333"/>
    </location>
</feature>
<proteinExistence type="predicted"/>